<evidence type="ECO:0000313" key="1">
    <source>
        <dbReference type="EMBL" id="MDN4495421.1"/>
    </source>
</evidence>
<gene>
    <name evidence="1" type="ORF">QYB95_17865</name>
</gene>
<dbReference type="Pfam" id="PF25753">
    <property type="entry name" value="SF0329"/>
    <property type="match status" value="1"/>
</dbReference>
<dbReference type="EMBL" id="JAUHTQ010000021">
    <property type="protein sequence ID" value="MDN4495421.1"/>
    <property type="molecule type" value="Genomic_DNA"/>
</dbReference>
<dbReference type="RefSeq" id="WP_301139731.1">
    <property type="nucleotide sequence ID" value="NZ_JAUHTQ010000021.1"/>
</dbReference>
<accession>A0ABT8GVN4</accession>
<dbReference type="Proteomes" id="UP001172743">
    <property type="component" value="Unassembled WGS sequence"/>
</dbReference>
<organism evidence="1 2">
    <name type="scientific">Ureibacillus aquaedulcis</name>
    <dbReference type="NCBI Taxonomy" id="3058421"/>
    <lineage>
        <taxon>Bacteria</taxon>
        <taxon>Bacillati</taxon>
        <taxon>Bacillota</taxon>
        <taxon>Bacilli</taxon>
        <taxon>Bacillales</taxon>
        <taxon>Caryophanaceae</taxon>
        <taxon>Ureibacillus</taxon>
    </lineage>
</organism>
<dbReference type="InterPro" id="IPR057955">
    <property type="entry name" value="SF0329-like"/>
</dbReference>
<keyword evidence="2" id="KW-1185">Reference proteome</keyword>
<proteinExistence type="predicted"/>
<evidence type="ECO:0000313" key="2">
    <source>
        <dbReference type="Proteomes" id="UP001172743"/>
    </source>
</evidence>
<name>A0ABT8GVN4_9BACL</name>
<sequence>MQFSKLKKMVEGLLCDSLKRRVGLHAAVYRHSHDDQARVWLTFDKRQILSASDLSFSLEHYHLEQALKEQYKLQPIPYNDDWEVMLNSPERKALIAASDQAEEELVEAGVWGSRHFYQALLNYPNLSIEEALTSENSLIRAFALFDRRVGKRRLLKMEHFEHPVEGEFFKIRCEVEGLNNGPS</sequence>
<comment type="caution">
    <text evidence="1">The sequence shown here is derived from an EMBL/GenBank/DDBJ whole genome shotgun (WGS) entry which is preliminary data.</text>
</comment>
<protein>
    <submittedName>
        <fullName evidence="1">Nonribosomal peptide synthetase</fullName>
    </submittedName>
</protein>
<reference evidence="1" key="1">
    <citation type="submission" date="2023-07" db="EMBL/GenBank/DDBJ databases">
        <title>Ureibacillus sp. isolated from freshwater well.</title>
        <authorList>
            <person name="Kirdat K."/>
            <person name="Bhatt A."/>
            <person name="Teware R."/>
            <person name="Bhavsar Y."/>
            <person name="Yadav A."/>
        </authorList>
    </citation>
    <scope>NUCLEOTIDE SEQUENCE</scope>
    <source>
        <strain evidence="1">BA0131</strain>
    </source>
</reference>